<dbReference type="OrthoDB" id="2157530at2759"/>
<dbReference type="Proteomes" id="UP000799770">
    <property type="component" value="Unassembled WGS sequence"/>
</dbReference>
<dbReference type="PANTHER" id="PTHR24148">
    <property type="entry name" value="ANKYRIN REPEAT DOMAIN-CONTAINING PROTEIN 39 HOMOLOG-RELATED"/>
    <property type="match status" value="1"/>
</dbReference>
<dbReference type="EMBL" id="ML977310">
    <property type="protein sequence ID" value="KAF2122749.1"/>
    <property type="molecule type" value="Genomic_DNA"/>
</dbReference>
<dbReference type="PANTHER" id="PTHR24148:SF64">
    <property type="entry name" value="HETEROKARYON INCOMPATIBILITY DOMAIN-CONTAINING PROTEIN"/>
    <property type="match status" value="1"/>
</dbReference>
<dbReference type="Pfam" id="PF06985">
    <property type="entry name" value="HET"/>
    <property type="match status" value="1"/>
</dbReference>
<sequence length="453" mass="50963">MAAARLFSDEEVSGTAWSADHLQAPGQQWPRRLLEVSSMTSFERQETAGIACYGSQSSPTYNILTYTWGRWMSDQGENVCVRNISWETPRILPAHFSSKQLETALRCVAGNGAFVWIDIACIDQADGLVKGDEIGRQAGIFEKADQVFVWLTTIPALELQELLNRLAEQHKFCENLANLKDFPSDGQLEAWASSANDSCSKLLSDPWFSSLWTLQEAYLRHDGIILSQEALSAQWPLSQFKRKALLKDLIWCFHTMLSAWEQLLARRILHGSQLHSQVGQLVQRVLESGLPTLHDGNPVSVYGVACFRRPLETLDRVEGIQQIFGLSLVGHGIQDLDTLQTQLALKLNSKSPLYAQLFVHMQSAPEGLSWRLGQHARVPEAARWATGRYTTALRGKLPADNLCRISQVNDQVMFEGFRCKTRLIRILKSLSAPYNLCISTHPLRCLRHCTNLF</sequence>
<evidence type="ECO:0000259" key="1">
    <source>
        <dbReference type="Pfam" id="PF06985"/>
    </source>
</evidence>
<keyword evidence="3" id="KW-1185">Reference proteome</keyword>
<gene>
    <name evidence="2" type="ORF">BDV96DRAFT_593249</name>
</gene>
<dbReference type="InterPro" id="IPR010730">
    <property type="entry name" value="HET"/>
</dbReference>
<feature type="domain" description="Heterokaryon incompatibility" evidence="1">
    <location>
        <begin position="61"/>
        <end position="216"/>
    </location>
</feature>
<name>A0A6A5ZTC7_9PLEO</name>
<organism evidence="2 3">
    <name type="scientific">Lophiotrema nucula</name>
    <dbReference type="NCBI Taxonomy" id="690887"/>
    <lineage>
        <taxon>Eukaryota</taxon>
        <taxon>Fungi</taxon>
        <taxon>Dikarya</taxon>
        <taxon>Ascomycota</taxon>
        <taxon>Pezizomycotina</taxon>
        <taxon>Dothideomycetes</taxon>
        <taxon>Pleosporomycetidae</taxon>
        <taxon>Pleosporales</taxon>
        <taxon>Lophiotremataceae</taxon>
        <taxon>Lophiotrema</taxon>
    </lineage>
</organism>
<reference evidence="2" key="1">
    <citation type="journal article" date="2020" name="Stud. Mycol.">
        <title>101 Dothideomycetes genomes: a test case for predicting lifestyles and emergence of pathogens.</title>
        <authorList>
            <person name="Haridas S."/>
            <person name="Albert R."/>
            <person name="Binder M."/>
            <person name="Bloem J."/>
            <person name="Labutti K."/>
            <person name="Salamov A."/>
            <person name="Andreopoulos B."/>
            <person name="Baker S."/>
            <person name="Barry K."/>
            <person name="Bills G."/>
            <person name="Bluhm B."/>
            <person name="Cannon C."/>
            <person name="Castanera R."/>
            <person name="Culley D."/>
            <person name="Daum C."/>
            <person name="Ezra D."/>
            <person name="Gonzalez J."/>
            <person name="Henrissat B."/>
            <person name="Kuo A."/>
            <person name="Liang C."/>
            <person name="Lipzen A."/>
            <person name="Lutzoni F."/>
            <person name="Magnuson J."/>
            <person name="Mondo S."/>
            <person name="Nolan M."/>
            <person name="Ohm R."/>
            <person name="Pangilinan J."/>
            <person name="Park H.-J."/>
            <person name="Ramirez L."/>
            <person name="Alfaro M."/>
            <person name="Sun H."/>
            <person name="Tritt A."/>
            <person name="Yoshinaga Y."/>
            <person name="Zwiers L.-H."/>
            <person name="Turgeon B."/>
            <person name="Goodwin S."/>
            <person name="Spatafora J."/>
            <person name="Crous P."/>
            <person name="Grigoriev I."/>
        </authorList>
    </citation>
    <scope>NUCLEOTIDE SEQUENCE</scope>
    <source>
        <strain evidence="2">CBS 627.86</strain>
    </source>
</reference>
<accession>A0A6A5ZTC7</accession>
<evidence type="ECO:0000313" key="2">
    <source>
        <dbReference type="EMBL" id="KAF2122749.1"/>
    </source>
</evidence>
<dbReference type="AlphaFoldDB" id="A0A6A5ZTC7"/>
<protein>
    <recommendedName>
        <fullName evidence="1">Heterokaryon incompatibility domain-containing protein</fullName>
    </recommendedName>
</protein>
<evidence type="ECO:0000313" key="3">
    <source>
        <dbReference type="Proteomes" id="UP000799770"/>
    </source>
</evidence>
<dbReference type="InterPro" id="IPR052895">
    <property type="entry name" value="HetReg/Transcr_Mod"/>
</dbReference>
<proteinExistence type="predicted"/>